<accession>A0A8B2NPI2</accession>
<dbReference type="PANTHER" id="PTHR48111:SF1">
    <property type="entry name" value="TWO-COMPONENT RESPONSE REGULATOR ORR33"/>
    <property type="match status" value="1"/>
</dbReference>
<dbReference type="SUPFAM" id="SSF52172">
    <property type="entry name" value="CheY-like"/>
    <property type="match status" value="1"/>
</dbReference>
<dbReference type="InterPro" id="IPR001789">
    <property type="entry name" value="Sig_transdc_resp-reg_receiver"/>
</dbReference>
<dbReference type="SUPFAM" id="SSF55073">
    <property type="entry name" value="Nucleotide cyclase"/>
    <property type="match status" value="1"/>
</dbReference>
<dbReference type="Gene3D" id="3.30.70.1230">
    <property type="entry name" value="Nucleotide cyclase"/>
    <property type="match status" value="1"/>
</dbReference>
<dbReference type="GO" id="GO:0000156">
    <property type="term" value="F:phosphorelay response regulator activity"/>
    <property type="evidence" value="ECO:0007669"/>
    <property type="project" value="TreeGrafter"/>
</dbReference>
<evidence type="ECO:0000313" key="10">
    <source>
        <dbReference type="Proteomes" id="UP000249590"/>
    </source>
</evidence>
<dbReference type="GO" id="GO:0032993">
    <property type="term" value="C:protein-DNA complex"/>
    <property type="evidence" value="ECO:0007669"/>
    <property type="project" value="TreeGrafter"/>
</dbReference>
<name>A0A8B2NPI2_9HYPH</name>
<evidence type="ECO:0000259" key="7">
    <source>
        <dbReference type="PROSITE" id="PS50110"/>
    </source>
</evidence>
<dbReference type="GO" id="GO:0006355">
    <property type="term" value="P:regulation of DNA-templated transcription"/>
    <property type="evidence" value="ECO:0007669"/>
    <property type="project" value="TreeGrafter"/>
</dbReference>
<dbReference type="SMART" id="SM00044">
    <property type="entry name" value="CYCc"/>
    <property type="match status" value="1"/>
</dbReference>
<dbReference type="PROSITE" id="PS50110">
    <property type="entry name" value="RESPONSE_REGULATORY"/>
    <property type="match status" value="1"/>
</dbReference>
<dbReference type="AlphaFoldDB" id="A0A8B2NPI2"/>
<keyword evidence="2" id="KW-0902">Two-component regulatory system</keyword>
<evidence type="ECO:0000313" key="9">
    <source>
        <dbReference type="EMBL" id="RAH99009.1"/>
    </source>
</evidence>
<reference evidence="9 10" key="1">
    <citation type="submission" date="2018-05" db="EMBL/GenBank/DDBJ databases">
        <title>Acuticoccus sediminis sp. nov., isolated from deep-sea sediment of Indian Ocean.</title>
        <authorList>
            <person name="Liu X."/>
            <person name="Lai Q."/>
            <person name="Du Y."/>
            <person name="Sun F."/>
            <person name="Zhang X."/>
            <person name="Wang S."/>
            <person name="Shao Z."/>
        </authorList>
    </citation>
    <scope>NUCLEOTIDE SEQUENCE [LARGE SCALE GENOMIC DNA]</scope>
    <source>
        <strain evidence="9 10">PTG4-2</strain>
    </source>
</reference>
<dbReference type="EMBL" id="QHHQ01000006">
    <property type="protein sequence ID" value="RAH99009.1"/>
    <property type="molecule type" value="Genomic_DNA"/>
</dbReference>
<dbReference type="PROSITE" id="PS50125">
    <property type="entry name" value="GUANYLATE_CYCLASE_2"/>
    <property type="match status" value="1"/>
</dbReference>
<dbReference type="Gene3D" id="3.40.50.2300">
    <property type="match status" value="1"/>
</dbReference>
<dbReference type="RefSeq" id="WP_111350566.1">
    <property type="nucleotide sequence ID" value="NZ_QHHQ01000006.1"/>
</dbReference>
<evidence type="ECO:0000256" key="3">
    <source>
        <dbReference type="ARBA" id="ARBA00023015"/>
    </source>
</evidence>
<keyword evidence="10" id="KW-1185">Reference proteome</keyword>
<gene>
    <name evidence="9" type="ORF">DLJ53_25625</name>
</gene>
<dbReference type="Proteomes" id="UP000249590">
    <property type="component" value="Unassembled WGS sequence"/>
</dbReference>
<dbReference type="InterPro" id="IPR029787">
    <property type="entry name" value="Nucleotide_cyclase"/>
</dbReference>
<protein>
    <submittedName>
        <fullName evidence="9">Adenylate/guanylate cyclase domain-containing response regulator</fullName>
    </submittedName>
</protein>
<comment type="caution">
    <text evidence="9">The sequence shown here is derived from an EMBL/GenBank/DDBJ whole genome shotgun (WGS) entry which is preliminary data.</text>
</comment>
<evidence type="ECO:0000256" key="1">
    <source>
        <dbReference type="ARBA" id="ARBA00022553"/>
    </source>
</evidence>
<dbReference type="GO" id="GO:0004016">
    <property type="term" value="F:adenylate cyclase activity"/>
    <property type="evidence" value="ECO:0007669"/>
    <property type="project" value="UniProtKB-ARBA"/>
</dbReference>
<dbReference type="InterPro" id="IPR001054">
    <property type="entry name" value="A/G_cyclase"/>
</dbReference>
<evidence type="ECO:0000256" key="4">
    <source>
        <dbReference type="ARBA" id="ARBA00023125"/>
    </source>
</evidence>
<dbReference type="GO" id="GO:0005829">
    <property type="term" value="C:cytosol"/>
    <property type="evidence" value="ECO:0007669"/>
    <property type="project" value="TreeGrafter"/>
</dbReference>
<dbReference type="GO" id="GO:0009190">
    <property type="term" value="P:cyclic nucleotide biosynthetic process"/>
    <property type="evidence" value="ECO:0007669"/>
    <property type="project" value="InterPro"/>
</dbReference>
<dbReference type="GO" id="GO:0000976">
    <property type="term" value="F:transcription cis-regulatory region binding"/>
    <property type="evidence" value="ECO:0007669"/>
    <property type="project" value="TreeGrafter"/>
</dbReference>
<dbReference type="InterPro" id="IPR039420">
    <property type="entry name" value="WalR-like"/>
</dbReference>
<dbReference type="CDD" id="cd07302">
    <property type="entry name" value="CHD"/>
    <property type="match status" value="1"/>
</dbReference>
<feature type="modified residue" description="4-aspartylphosphate" evidence="6">
    <location>
        <position position="55"/>
    </location>
</feature>
<keyword evidence="3" id="KW-0805">Transcription regulation</keyword>
<organism evidence="9 10">
    <name type="scientific">Acuticoccus sediminis</name>
    <dbReference type="NCBI Taxonomy" id="2184697"/>
    <lineage>
        <taxon>Bacteria</taxon>
        <taxon>Pseudomonadati</taxon>
        <taxon>Pseudomonadota</taxon>
        <taxon>Alphaproteobacteria</taxon>
        <taxon>Hyphomicrobiales</taxon>
        <taxon>Amorphaceae</taxon>
        <taxon>Acuticoccus</taxon>
    </lineage>
</organism>
<dbReference type="OrthoDB" id="315417at2"/>
<dbReference type="Pfam" id="PF00072">
    <property type="entry name" value="Response_reg"/>
    <property type="match status" value="1"/>
</dbReference>
<dbReference type="InterPro" id="IPR011006">
    <property type="entry name" value="CheY-like_superfamily"/>
</dbReference>
<sequence>MTEPARILIVDDTAYNRDILIEELEDLGHRTQTAVDGFDALERIAKAPPDLILLDLMMPRLDGFGVLTALRDRREYADIPVIVVSAHHEIDRVVRGIELGAVDHLPKPIEPAILGARVNAWLERSRARVRERAYIAEIEHQRARGDALLEAILPREAIRELSTTGRVEPRAHSDVAILFIDVAGFSRFTTATDPHEVVDVVSMLSDAAERSATAEGVEKLKMVGDAAVITGNLMRPHEAPVAACIACAKALMAEPWLKKYDLGLRAGLTYGPVLSGITGRTRMAFDIWGQAVNTAAHLSGLPGRDVIYLDGRAAALGAPAAEPIGPMQLKGVAAIDVYRLCCEPAGPVG</sequence>
<evidence type="ECO:0000256" key="6">
    <source>
        <dbReference type="PROSITE-ProRule" id="PRU00169"/>
    </source>
</evidence>
<evidence type="ECO:0000256" key="2">
    <source>
        <dbReference type="ARBA" id="ARBA00023012"/>
    </source>
</evidence>
<feature type="domain" description="Guanylate cyclase" evidence="8">
    <location>
        <begin position="176"/>
        <end position="299"/>
    </location>
</feature>
<proteinExistence type="predicted"/>
<keyword evidence="5" id="KW-0804">Transcription</keyword>
<evidence type="ECO:0000256" key="5">
    <source>
        <dbReference type="ARBA" id="ARBA00023163"/>
    </source>
</evidence>
<keyword evidence="4" id="KW-0238">DNA-binding</keyword>
<dbReference type="Pfam" id="PF00211">
    <property type="entry name" value="Guanylate_cyc"/>
    <property type="match status" value="1"/>
</dbReference>
<keyword evidence="1 6" id="KW-0597">Phosphoprotein</keyword>
<evidence type="ECO:0000259" key="8">
    <source>
        <dbReference type="PROSITE" id="PS50125"/>
    </source>
</evidence>
<feature type="domain" description="Response regulatory" evidence="7">
    <location>
        <begin position="6"/>
        <end position="122"/>
    </location>
</feature>
<dbReference type="SMART" id="SM00448">
    <property type="entry name" value="REC"/>
    <property type="match status" value="1"/>
</dbReference>
<dbReference type="PANTHER" id="PTHR48111">
    <property type="entry name" value="REGULATOR OF RPOS"/>
    <property type="match status" value="1"/>
</dbReference>